<dbReference type="PANTHER" id="PTHR43818:SF11">
    <property type="entry name" value="BCDNA.GH03377"/>
    <property type="match status" value="1"/>
</dbReference>
<keyword evidence="5" id="KW-1185">Reference proteome</keyword>
<dbReference type="EMBL" id="CP104064">
    <property type="protein sequence ID" value="WAH35257.1"/>
    <property type="molecule type" value="Genomic_DNA"/>
</dbReference>
<evidence type="ECO:0000259" key="2">
    <source>
        <dbReference type="Pfam" id="PF01408"/>
    </source>
</evidence>
<proteinExistence type="predicted"/>
<dbReference type="InterPro" id="IPR050463">
    <property type="entry name" value="Gfo/Idh/MocA_oxidrdct_glycsds"/>
</dbReference>
<dbReference type="PANTHER" id="PTHR43818">
    <property type="entry name" value="BCDNA.GH03377"/>
    <property type="match status" value="1"/>
</dbReference>
<evidence type="ECO:0000313" key="4">
    <source>
        <dbReference type="EMBL" id="WAH35257.1"/>
    </source>
</evidence>
<dbReference type="SUPFAM" id="SSF55347">
    <property type="entry name" value="Glyceraldehyde-3-phosphate dehydrogenase-like, C-terminal domain"/>
    <property type="match status" value="1"/>
</dbReference>
<dbReference type="InterPro" id="IPR036291">
    <property type="entry name" value="NAD(P)-bd_dom_sf"/>
</dbReference>
<dbReference type="Pfam" id="PF22725">
    <property type="entry name" value="GFO_IDH_MocA_C3"/>
    <property type="match status" value="1"/>
</dbReference>
<dbReference type="InterPro" id="IPR000683">
    <property type="entry name" value="Gfo/Idh/MocA-like_OxRdtase_N"/>
</dbReference>
<feature type="domain" description="GFO/IDH/MocA-like oxidoreductase" evidence="3">
    <location>
        <begin position="133"/>
        <end position="266"/>
    </location>
</feature>
<organism evidence="4 5">
    <name type="scientific">Alicyclobacillus dauci</name>
    <dbReference type="NCBI Taxonomy" id="1475485"/>
    <lineage>
        <taxon>Bacteria</taxon>
        <taxon>Bacillati</taxon>
        <taxon>Bacillota</taxon>
        <taxon>Bacilli</taxon>
        <taxon>Bacillales</taxon>
        <taxon>Alicyclobacillaceae</taxon>
        <taxon>Alicyclobacillus</taxon>
    </lineage>
</organism>
<evidence type="ECO:0000259" key="3">
    <source>
        <dbReference type="Pfam" id="PF22725"/>
    </source>
</evidence>
<dbReference type="SUPFAM" id="SSF51735">
    <property type="entry name" value="NAD(P)-binding Rossmann-fold domains"/>
    <property type="match status" value="1"/>
</dbReference>
<dbReference type="Proteomes" id="UP001164803">
    <property type="component" value="Chromosome"/>
</dbReference>
<sequence length="365" mass="39748">MNVQSLNVGIIGCGHISGIYLKNLSDFANLNVLSCADIDVTRATNRAREFNVPRVCSVEDLLADDAIDIVVNLTIPQAHAEVCHRALEAGKHVHVEKPLATNTVAAGSILEFAKEKNLRVGVAPDTFLGAGLQTSRKLIDDGWIGRPIAANAFMMSHGHEHWHPDPAFYYQSGAGPMFDMGVYYLTAFVHLLGPISRVTSSSQISFEERMILSEPKKGQKIQVQVPTHIAGIVDFECGAVGTIVTSFDVWHANVPRIEIYGSEGTLSVPDPNTFGGPVLVRRYDTPEWIEMPLTHGFLHNSRGLAVADMARAILDGGPHRASGELGLHVLEIMEGFHRASTEGRHQAVTSRCSRPMPLPTGFSLY</sequence>
<feature type="domain" description="Gfo/Idh/MocA-like oxidoreductase N-terminal" evidence="2">
    <location>
        <begin position="6"/>
        <end position="122"/>
    </location>
</feature>
<dbReference type="Gene3D" id="3.40.50.720">
    <property type="entry name" value="NAD(P)-binding Rossmann-like Domain"/>
    <property type="match status" value="1"/>
</dbReference>
<accession>A0ABY6YXV9</accession>
<evidence type="ECO:0000313" key="5">
    <source>
        <dbReference type="Proteomes" id="UP001164803"/>
    </source>
</evidence>
<dbReference type="Gene3D" id="3.30.360.10">
    <property type="entry name" value="Dihydrodipicolinate Reductase, domain 2"/>
    <property type="match status" value="1"/>
</dbReference>
<evidence type="ECO:0000256" key="1">
    <source>
        <dbReference type="ARBA" id="ARBA00023002"/>
    </source>
</evidence>
<dbReference type="Pfam" id="PF01408">
    <property type="entry name" value="GFO_IDH_MocA"/>
    <property type="match status" value="1"/>
</dbReference>
<protein>
    <submittedName>
        <fullName evidence="4">Gfo/Idh/MocA family oxidoreductase</fullName>
    </submittedName>
</protein>
<gene>
    <name evidence="4" type="ORF">NZD86_13155</name>
</gene>
<dbReference type="InterPro" id="IPR055170">
    <property type="entry name" value="GFO_IDH_MocA-like_dom"/>
</dbReference>
<reference evidence="4" key="1">
    <citation type="submission" date="2022-08" db="EMBL/GenBank/DDBJ databases">
        <title>Alicyclobacillus dauci DSM2870, complete genome.</title>
        <authorList>
            <person name="Wang Q."/>
            <person name="Cai R."/>
            <person name="Wang Z."/>
        </authorList>
    </citation>
    <scope>NUCLEOTIDE SEQUENCE</scope>
    <source>
        <strain evidence="4">DSM 28700</strain>
    </source>
</reference>
<name>A0ABY6YXV9_9BACL</name>
<keyword evidence="1" id="KW-0560">Oxidoreductase</keyword>